<evidence type="ECO:0000313" key="6">
    <source>
        <dbReference type="EMBL" id="KAK1734069.1"/>
    </source>
</evidence>
<dbReference type="PROSITE" id="PS01360">
    <property type="entry name" value="ZF_MYND_1"/>
    <property type="match status" value="1"/>
</dbReference>
<dbReference type="AlphaFoldDB" id="A0AAD9D5T5"/>
<protein>
    <recommendedName>
        <fullName evidence="5">MYND-type domain-containing protein</fullName>
    </recommendedName>
</protein>
<organism evidence="6 7">
    <name type="scientific">Skeletonema marinoi</name>
    <dbReference type="NCBI Taxonomy" id="267567"/>
    <lineage>
        <taxon>Eukaryota</taxon>
        <taxon>Sar</taxon>
        <taxon>Stramenopiles</taxon>
        <taxon>Ochrophyta</taxon>
        <taxon>Bacillariophyta</taxon>
        <taxon>Coscinodiscophyceae</taxon>
        <taxon>Thalassiosirophycidae</taxon>
        <taxon>Thalassiosirales</taxon>
        <taxon>Skeletonemataceae</taxon>
        <taxon>Skeletonema</taxon>
        <taxon>Skeletonema marinoi-dohrnii complex</taxon>
    </lineage>
</organism>
<evidence type="ECO:0000259" key="5">
    <source>
        <dbReference type="PROSITE" id="PS50865"/>
    </source>
</evidence>
<dbReference type="InterPro" id="IPR002893">
    <property type="entry name" value="Znf_MYND"/>
</dbReference>
<evidence type="ECO:0000256" key="3">
    <source>
        <dbReference type="ARBA" id="ARBA00022833"/>
    </source>
</evidence>
<reference evidence="6" key="1">
    <citation type="submission" date="2023-06" db="EMBL/GenBank/DDBJ databases">
        <title>Survivors Of The Sea: Transcriptome response of Skeletonema marinoi to long-term dormancy.</title>
        <authorList>
            <person name="Pinder M.I.M."/>
            <person name="Kourtchenko O."/>
            <person name="Robertson E.K."/>
            <person name="Larsson T."/>
            <person name="Maumus F."/>
            <person name="Osuna-Cruz C.M."/>
            <person name="Vancaester E."/>
            <person name="Stenow R."/>
            <person name="Vandepoele K."/>
            <person name="Ploug H."/>
            <person name="Bruchert V."/>
            <person name="Godhe A."/>
            <person name="Topel M."/>
        </authorList>
    </citation>
    <scope>NUCLEOTIDE SEQUENCE</scope>
    <source>
        <strain evidence="6">R05AC</strain>
    </source>
</reference>
<evidence type="ECO:0000256" key="1">
    <source>
        <dbReference type="ARBA" id="ARBA00022723"/>
    </source>
</evidence>
<dbReference type="Proteomes" id="UP001224775">
    <property type="component" value="Unassembled WGS sequence"/>
</dbReference>
<feature type="domain" description="MYND-type" evidence="5">
    <location>
        <begin position="72"/>
        <end position="109"/>
    </location>
</feature>
<proteinExistence type="predicted"/>
<accession>A0AAD9D5T5</accession>
<evidence type="ECO:0000313" key="7">
    <source>
        <dbReference type="Proteomes" id="UP001224775"/>
    </source>
</evidence>
<sequence>MNPNSIEYVCAKCNSKAEVRYITCPYPPWLNQHMCGKCCSYLGINPPLSAWMYQDIEVIHANPNKNPFERICAQCKKGECRYKCPDCDCVWYCNEDCRMAHRSRHENKCELLQRRS</sequence>
<evidence type="ECO:0000256" key="4">
    <source>
        <dbReference type="PROSITE-ProRule" id="PRU00134"/>
    </source>
</evidence>
<dbReference type="PROSITE" id="PS50865">
    <property type="entry name" value="ZF_MYND_2"/>
    <property type="match status" value="1"/>
</dbReference>
<comment type="caution">
    <text evidence="6">The sequence shown here is derived from an EMBL/GenBank/DDBJ whole genome shotgun (WGS) entry which is preliminary data.</text>
</comment>
<dbReference type="Gene3D" id="6.10.140.2220">
    <property type="match status" value="1"/>
</dbReference>
<keyword evidence="7" id="KW-1185">Reference proteome</keyword>
<name>A0AAD9D5T5_9STRA</name>
<evidence type="ECO:0000256" key="2">
    <source>
        <dbReference type="ARBA" id="ARBA00022771"/>
    </source>
</evidence>
<dbReference type="SUPFAM" id="SSF144232">
    <property type="entry name" value="HIT/MYND zinc finger-like"/>
    <property type="match status" value="1"/>
</dbReference>
<dbReference type="GO" id="GO:0008270">
    <property type="term" value="F:zinc ion binding"/>
    <property type="evidence" value="ECO:0007669"/>
    <property type="project" value="UniProtKB-KW"/>
</dbReference>
<keyword evidence="3" id="KW-0862">Zinc</keyword>
<dbReference type="EMBL" id="JATAAI010000042">
    <property type="protein sequence ID" value="KAK1734069.1"/>
    <property type="molecule type" value="Genomic_DNA"/>
</dbReference>
<keyword evidence="2 4" id="KW-0863">Zinc-finger</keyword>
<gene>
    <name evidence="6" type="ORF">QTG54_015327</name>
</gene>
<keyword evidence="1" id="KW-0479">Metal-binding</keyword>